<dbReference type="EMBL" id="KK718990">
    <property type="protein sequence ID" value="KFO60842.1"/>
    <property type="molecule type" value="Genomic_DNA"/>
</dbReference>
<dbReference type="PANTHER" id="PTHR33395">
    <property type="entry name" value="TRANSCRIPTASE, PUTATIVE-RELATED-RELATED"/>
    <property type="match status" value="1"/>
</dbReference>
<evidence type="ECO:0000256" key="1">
    <source>
        <dbReference type="SAM" id="MobiDB-lite"/>
    </source>
</evidence>
<feature type="non-terminal residue" evidence="2">
    <location>
        <position position="1"/>
    </location>
</feature>
<dbReference type="GO" id="GO:0031012">
    <property type="term" value="C:extracellular matrix"/>
    <property type="evidence" value="ECO:0007669"/>
    <property type="project" value="TreeGrafter"/>
</dbReference>
<evidence type="ECO:0000313" key="3">
    <source>
        <dbReference type="Proteomes" id="UP000052976"/>
    </source>
</evidence>
<evidence type="ECO:0008006" key="4">
    <source>
        <dbReference type="Google" id="ProtNLM"/>
    </source>
</evidence>
<name>A0A091EW60_CORBR</name>
<dbReference type="GO" id="GO:0007508">
    <property type="term" value="P:larval heart development"/>
    <property type="evidence" value="ECO:0007669"/>
    <property type="project" value="TreeGrafter"/>
</dbReference>
<feature type="region of interest" description="Disordered" evidence="1">
    <location>
        <begin position="1"/>
        <end position="20"/>
    </location>
</feature>
<evidence type="ECO:0000313" key="2">
    <source>
        <dbReference type="EMBL" id="KFO60842.1"/>
    </source>
</evidence>
<reference evidence="2 3" key="1">
    <citation type="submission" date="2014-04" db="EMBL/GenBank/DDBJ databases">
        <title>Genome evolution of avian class.</title>
        <authorList>
            <person name="Zhang G."/>
            <person name="Li C."/>
        </authorList>
    </citation>
    <scope>NUCLEOTIDE SEQUENCE [LARGE SCALE GENOMIC DNA]</scope>
    <source>
        <strain evidence="2">BGI_N302</strain>
    </source>
</reference>
<proteinExistence type="predicted"/>
<dbReference type="Proteomes" id="UP000052976">
    <property type="component" value="Unassembled WGS sequence"/>
</dbReference>
<sequence>LSTTVPPGLVDGVREQDGPPVIPEEAVRELLSSLDVHKSLGPDGIPPRVMRELADELAKLLSIVYQQSWLTGEVPDDWNLANMMPIHNKGRKDDPGNYRPVSLTSVPHEGMEQFIMSAITQHLQD</sequence>
<keyword evidence="3" id="KW-1185">Reference proteome</keyword>
<organism evidence="2 3">
    <name type="scientific">Corvus brachyrhynchos</name>
    <name type="common">American crow</name>
    <dbReference type="NCBI Taxonomy" id="85066"/>
    <lineage>
        <taxon>Eukaryota</taxon>
        <taxon>Metazoa</taxon>
        <taxon>Chordata</taxon>
        <taxon>Craniata</taxon>
        <taxon>Vertebrata</taxon>
        <taxon>Euteleostomi</taxon>
        <taxon>Archelosauria</taxon>
        <taxon>Archosauria</taxon>
        <taxon>Dinosauria</taxon>
        <taxon>Saurischia</taxon>
        <taxon>Theropoda</taxon>
        <taxon>Coelurosauria</taxon>
        <taxon>Aves</taxon>
        <taxon>Neognathae</taxon>
        <taxon>Neoaves</taxon>
        <taxon>Telluraves</taxon>
        <taxon>Australaves</taxon>
        <taxon>Passeriformes</taxon>
        <taxon>Corvoidea</taxon>
        <taxon>Corvidae</taxon>
        <taxon>Corvus</taxon>
    </lineage>
</organism>
<dbReference type="GO" id="GO:0061343">
    <property type="term" value="P:cell adhesion involved in heart morphogenesis"/>
    <property type="evidence" value="ECO:0007669"/>
    <property type="project" value="TreeGrafter"/>
</dbReference>
<protein>
    <recommendedName>
        <fullName evidence="4">RNA-directed DNA polymerase from mobile element jockey</fullName>
    </recommendedName>
</protein>
<dbReference type="AlphaFoldDB" id="A0A091EW60"/>
<feature type="non-terminal residue" evidence="2">
    <location>
        <position position="125"/>
    </location>
</feature>
<gene>
    <name evidence="2" type="ORF">N302_15323</name>
</gene>
<accession>A0A091EW60</accession>
<dbReference type="PANTHER" id="PTHR33395:SF22">
    <property type="entry name" value="REVERSE TRANSCRIPTASE DOMAIN-CONTAINING PROTEIN"/>
    <property type="match status" value="1"/>
</dbReference>